<sequence length="21" mass="2282">EVDKNKPITVYAEGEGLGFKS</sequence>
<feature type="non-terminal residue" evidence="1">
    <location>
        <position position="1"/>
    </location>
</feature>
<name>A0A5J4QCC3_9ZZZZ</name>
<dbReference type="EMBL" id="SNRY01003918">
    <property type="protein sequence ID" value="KAA6319317.1"/>
    <property type="molecule type" value="Genomic_DNA"/>
</dbReference>
<gene>
    <name evidence="1" type="ORF">EZS27_030772</name>
</gene>
<organism evidence="1">
    <name type="scientific">termite gut metagenome</name>
    <dbReference type="NCBI Taxonomy" id="433724"/>
    <lineage>
        <taxon>unclassified sequences</taxon>
        <taxon>metagenomes</taxon>
        <taxon>organismal metagenomes</taxon>
    </lineage>
</organism>
<accession>A0A5J4QCC3</accession>
<dbReference type="AlphaFoldDB" id="A0A5J4QCC3"/>
<protein>
    <submittedName>
        <fullName evidence="1">Uncharacterized protein</fullName>
    </submittedName>
</protein>
<reference evidence="1" key="1">
    <citation type="submission" date="2019-03" db="EMBL/GenBank/DDBJ databases">
        <title>Single cell metagenomics reveals metabolic interactions within the superorganism composed of flagellate Streblomastix strix and complex community of Bacteroidetes bacteria on its surface.</title>
        <authorList>
            <person name="Treitli S.C."/>
            <person name="Kolisko M."/>
            <person name="Husnik F."/>
            <person name="Keeling P."/>
            <person name="Hampl V."/>
        </authorList>
    </citation>
    <scope>NUCLEOTIDE SEQUENCE</scope>
    <source>
        <strain evidence="1">STM</strain>
    </source>
</reference>
<proteinExistence type="predicted"/>
<comment type="caution">
    <text evidence="1">The sequence shown here is derived from an EMBL/GenBank/DDBJ whole genome shotgun (WGS) entry which is preliminary data.</text>
</comment>
<evidence type="ECO:0000313" key="1">
    <source>
        <dbReference type="EMBL" id="KAA6319317.1"/>
    </source>
</evidence>